<evidence type="ECO:0000313" key="1">
    <source>
        <dbReference type="EMBL" id="SFC23173.1"/>
    </source>
</evidence>
<accession>A0A1I1HP23</accession>
<organism evidence="1 2">
    <name type="scientific">Devosia psychrophila</name>
    <dbReference type="NCBI Taxonomy" id="728005"/>
    <lineage>
        <taxon>Bacteria</taxon>
        <taxon>Pseudomonadati</taxon>
        <taxon>Pseudomonadota</taxon>
        <taxon>Alphaproteobacteria</taxon>
        <taxon>Hyphomicrobiales</taxon>
        <taxon>Devosiaceae</taxon>
        <taxon>Devosia</taxon>
    </lineage>
</organism>
<protein>
    <submittedName>
        <fullName evidence="1">Uncharacterized protein</fullName>
    </submittedName>
</protein>
<dbReference type="EMBL" id="FOMB01000003">
    <property type="protein sequence ID" value="SFC23173.1"/>
    <property type="molecule type" value="Genomic_DNA"/>
</dbReference>
<reference evidence="1 2" key="1">
    <citation type="submission" date="2016-10" db="EMBL/GenBank/DDBJ databases">
        <authorList>
            <person name="de Groot N.N."/>
        </authorList>
    </citation>
    <scope>NUCLEOTIDE SEQUENCE [LARGE SCALE GENOMIC DNA]</scope>
    <source>
        <strain evidence="1 2">CGMCC 1.10210</strain>
    </source>
</reference>
<gene>
    <name evidence="1" type="ORF">SAMN04488059_10388</name>
</gene>
<dbReference type="Proteomes" id="UP000182258">
    <property type="component" value="Unassembled WGS sequence"/>
</dbReference>
<proteinExistence type="predicted"/>
<dbReference type="AlphaFoldDB" id="A0A1I1HP23"/>
<name>A0A1I1HP23_9HYPH</name>
<evidence type="ECO:0000313" key="2">
    <source>
        <dbReference type="Proteomes" id="UP000182258"/>
    </source>
</evidence>
<sequence>MGYKMIVPFKFQSRDKLRKATYTCTEVKEYYQPCYVTHGITVMSARFAKHLERHPDIQNFMWDRDPLAIGATD</sequence>